<dbReference type="Gene3D" id="3.40.50.1980">
    <property type="entry name" value="Nitrogenase molybdenum iron protein domain"/>
    <property type="match status" value="2"/>
</dbReference>
<feature type="chain" id="PRO_5039692700" evidence="4">
    <location>
        <begin position="25"/>
        <end position="353"/>
    </location>
</feature>
<feature type="signal peptide" evidence="4">
    <location>
        <begin position="1"/>
        <end position="24"/>
    </location>
</feature>
<dbReference type="PROSITE" id="PS50983">
    <property type="entry name" value="FE_B12_PBP"/>
    <property type="match status" value="1"/>
</dbReference>
<feature type="region of interest" description="Disordered" evidence="3">
    <location>
        <begin position="26"/>
        <end position="67"/>
    </location>
</feature>
<name>A0A3N2BAH1_9MICO</name>
<evidence type="ECO:0000256" key="2">
    <source>
        <dbReference type="SAM" id="Coils"/>
    </source>
</evidence>
<dbReference type="PROSITE" id="PS51257">
    <property type="entry name" value="PROKAR_LIPOPROTEIN"/>
    <property type="match status" value="1"/>
</dbReference>
<proteinExistence type="inferred from homology"/>
<dbReference type="Proteomes" id="UP000280668">
    <property type="component" value="Unassembled WGS sequence"/>
</dbReference>
<evidence type="ECO:0000256" key="3">
    <source>
        <dbReference type="SAM" id="MobiDB-lite"/>
    </source>
</evidence>
<evidence type="ECO:0000313" key="7">
    <source>
        <dbReference type="Proteomes" id="UP000280668"/>
    </source>
</evidence>
<dbReference type="PANTHER" id="PTHR30535">
    <property type="entry name" value="VITAMIN B12-BINDING PROTEIN"/>
    <property type="match status" value="1"/>
</dbReference>
<dbReference type="Pfam" id="PF01497">
    <property type="entry name" value="Peripla_BP_2"/>
    <property type="match status" value="1"/>
</dbReference>
<feature type="domain" description="Fe/B12 periplasmic-binding" evidence="5">
    <location>
        <begin position="85"/>
        <end position="352"/>
    </location>
</feature>
<sequence>MKLSSPLRSSFGAAACAAAALALGACGTTGDATGEPPAAEVDGAEEPGENAADHQSEGGADESGQWPRTVTIYGDELELESEPRRILSMSVETSDIALELAGPDRMAAIAPGSAEAGQGNASELGAQVEETLPAGVTPEPEQLLSWSPDLVLMTGRHDNELDAAEVLRSAGVPTVVFDSADFSDPAATADMVRIFGELLGAEEEARDRAEALEQQIAAVEESIADAQQGPRAMGLMARGPQLMAVGQGMTLSTLIEQAGGESVAAEMSWRGGVNLDPEVLIAADPEVIIIEDFRGAGRGPFEEILNSAAVSEVPAIAEGRVYTVSDLLVSGSAGLAIGDGLEEVARILHPEQF</sequence>
<reference evidence="6 7" key="1">
    <citation type="submission" date="2018-11" db="EMBL/GenBank/DDBJ databases">
        <title>Sequencing the genomes of 1000 actinobacteria strains.</title>
        <authorList>
            <person name="Klenk H.-P."/>
        </authorList>
    </citation>
    <scope>NUCLEOTIDE SEQUENCE [LARGE SCALE GENOMIC DNA]</scope>
    <source>
        <strain evidence="6 7">DSM 11294</strain>
    </source>
</reference>
<dbReference type="EMBL" id="RKHK01000001">
    <property type="protein sequence ID" value="ROR72270.1"/>
    <property type="molecule type" value="Genomic_DNA"/>
</dbReference>
<evidence type="ECO:0000256" key="1">
    <source>
        <dbReference type="ARBA" id="ARBA00008814"/>
    </source>
</evidence>
<dbReference type="OrthoDB" id="9797850at2"/>
<dbReference type="InterPro" id="IPR002491">
    <property type="entry name" value="ABC_transptr_periplasmic_BD"/>
</dbReference>
<dbReference type="SUPFAM" id="SSF53807">
    <property type="entry name" value="Helical backbone' metal receptor"/>
    <property type="match status" value="1"/>
</dbReference>
<dbReference type="InterPro" id="IPR050902">
    <property type="entry name" value="ABC_Transporter_SBP"/>
</dbReference>
<keyword evidence="7" id="KW-1185">Reference proteome</keyword>
<dbReference type="AlphaFoldDB" id="A0A3N2BAH1"/>
<evidence type="ECO:0000313" key="6">
    <source>
        <dbReference type="EMBL" id="ROR72270.1"/>
    </source>
</evidence>
<keyword evidence="4" id="KW-0732">Signal</keyword>
<feature type="coiled-coil region" evidence="2">
    <location>
        <begin position="195"/>
        <end position="229"/>
    </location>
</feature>
<dbReference type="RefSeq" id="WP_123302862.1">
    <property type="nucleotide sequence ID" value="NZ_RKHK01000001.1"/>
</dbReference>
<gene>
    <name evidence="6" type="ORF">EDD31_0620</name>
</gene>
<comment type="similarity">
    <text evidence="1">Belongs to the bacterial solute-binding protein 8 family.</text>
</comment>
<comment type="caution">
    <text evidence="6">The sequence shown here is derived from an EMBL/GenBank/DDBJ whole genome shotgun (WGS) entry which is preliminary data.</text>
</comment>
<keyword evidence="2" id="KW-0175">Coiled coil</keyword>
<organism evidence="6 7">
    <name type="scientific">Bogoriella caseilytica</name>
    <dbReference type="NCBI Taxonomy" id="56055"/>
    <lineage>
        <taxon>Bacteria</taxon>
        <taxon>Bacillati</taxon>
        <taxon>Actinomycetota</taxon>
        <taxon>Actinomycetes</taxon>
        <taxon>Micrococcales</taxon>
        <taxon>Bogoriellaceae</taxon>
        <taxon>Bogoriella</taxon>
    </lineage>
</organism>
<evidence type="ECO:0000256" key="4">
    <source>
        <dbReference type="SAM" id="SignalP"/>
    </source>
</evidence>
<protein>
    <submittedName>
        <fullName evidence="6">Iron complex transport system substrate-binding protein</fullName>
    </submittedName>
</protein>
<accession>A0A3N2BAH1</accession>
<evidence type="ECO:0000259" key="5">
    <source>
        <dbReference type="PROSITE" id="PS50983"/>
    </source>
</evidence>
<dbReference type="PANTHER" id="PTHR30535:SF34">
    <property type="entry name" value="MOLYBDATE-BINDING PROTEIN MOLA"/>
    <property type="match status" value="1"/>
</dbReference>